<evidence type="ECO:0000256" key="1">
    <source>
        <dbReference type="ARBA" id="ARBA00004123"/>
    </source>
</evidence>
<protein>
    <recommendedName>
        <fullName evidence="7">Beta-catenin-like protein 1 N-terminal domain-containing protein</fullName>
    </recommendedName>
</protein>
<dbReference type="GO" id="GO:0005681">
    <property type="term" value="C:spliceosomal complex"/>
    <property type="evidence" value="ECO:0007669"/>
    <property type="project" value="TreeGrafter"/>
</dbReference>
<feature type="domain" description="Beta-catenin-like protein 1 N-terminal" evidence="7">
    <location>
        <begin position="103"/>
        <end position="215"/>
    </location>
</feature>
<dbReference type="OrthoDB" id="1898821at2759"/>
<keyword evidence="4" id="KW-0175">Coiled coil</keyword>
<comment type="caution">
    <text evidence="8">The sequence shown here is derived from an EMBL/GenBank/DDBJ whole genome shotgun (WGS) entry which is preliminary data.</text>
</comment>
<evidence type="ECO:0000256" key="6">
    <source>
        <dbReference type="SAM" id="MobiDB-lite"/>
    </source>
</evidence>
<keyword evidence="9" id="KW-1185">Reference proteome</keyword>
<dbReference type="FunFam" id="1.25.10.10:FF:001136">
    <property type="entry name" value="Beta-catenin-like protein 1"/>
    <property type="match status" value="1"/>
</dbReference>
<dbReference type="EMBL" id="LVVM01001214">
    <property type="protein sequence ID" value="OJA18977.1"/>
    <property type="molecule type" value="Genomic_DNA"/>
</dbReference>
<feature type="compositionally biased region" description="Acidic residues" evidence="6">
    <location>
        <begin position="68"/>
        <end position="77"/>
    </location>
</feature>
<dbReference type="Pfam" id="PF08216">
    <property type="entry name" value="CTNNBL"/>
    <property type="match status" value="1"/>
</dbReference>
<dbReference type="InterPro" id="IPR011989">
    <property type="entry name" value="ARM-like"/>
</dbReference>
<keyword evidence="5" id="KW-0539">Nucleus</keyword>
<evidence type="ECO:0000256" key="4">
    <source>
        <dbReference type="ARBA" id="ARBA00023054"/>
    </source>
</evidence>
<comment type="subcellular location">
    <subcellularLocation>
        <location evidence="1">Nucleus</location>
    </subcellularLocation>
</comment>
<dbReference type="SUPFAM" id="SSF48371">
    <property type="entry name" value="ARM repeat"/>
    <property type="match status" value="1"/>
</dbReference>
<dbReference type="InterPro" id="IPR013180">
    <property type="entry name" value="CTNNBL1_N"/>
</dbReference>
<dbReference type="STRING" id="180088.A0A1J8QZY3"/>
<evidence type="ECO:0000256" key="2">
    <source>
        <dbReference type="ARBA" id="ARBA00022553"/>
    </source>
</evidence>
<dbReference type="SMART" id="SM01156">
    <property type="entry name" value="DUF1716"/>
    <property type="match status" value="1"/>
</dbReference>
<accession>A0A1J8QZY3</accession>
<dbReference type="InterPro" id="IPR016024">
    <property type="entry name" value="ARM-type_fold"/>
</dbReference>
<dbReference type="GO" id="GO:0010467">
    <property type="term" value="P:gene expression"/>
    <property type="evidence" value="ECO:0007669"/>
    <property type="project" value="UniProtKB-ARBA"/>
</dbReference>
<organism evidence="8 9">
    <name type="scientific">Rhizopogon vesiculosus</name>
    <dbReference type="NCBI Taxonomy" id="180088"/>
    <lineage>
        <taxon>Eukaryota</taxon>
        <taxon>Fungi</taxon>
        <taxon>Dikarya</taxon>
        <taxon>Basidiomycota</taxon>
        <taxon>Agaricomycotina</taxon>
        <taxon>Agaricomycetes</taxon>
        <taxon>Agaricomycetidae</taxon>
        <taxon>Boletales</taxon>
        <taxon>Suillineae</taxon>
        <taxon>Rhizopogonaceae</taxon>
        <taxon>Rhizopogon</taxon>
    </lineage>
</organism>
<dbReference type="AlphaFoldDB" id="A0A1J8QZY3"/>
<evidence type="ECO:0000259" key="7">
    <source>
        <dbReference type="SMART" id="SM01156"/>
    </source>
</evidence>
<evidence type="ECO:0000313" key="9">
    <source>
        <dbReference type="Proteomes" id="UP000183567"/>
    </source>
</evidence>
<dbReference type="PANTHER" id="PTHR14978:SF0">
    <property type="entry name" value="BETA-CATENIN-LIKE PROTEIN 1"/>
    <property type="match status" value="1"/>
</dbReference>
<sequence length="640" mass="71223">MDIDKLFKVPKLPASSKRKMPDNPTPEMLKKMRLETPSGGDSEDSQMVVDTPESISAARRQSRRATVEDGDYEEEVDTSFAPGGDADYFVEEDEEGRFYGGGLTAEQKQILSIFESAEGEGTTEDPEGISITSIRRTLLKFERAVNKNQDQRSKYPDDPSKFIDSEADLDSALKSLLSLAQSPVLAYPELVRSGSVSLLIGLLSHENADIVIDVVDVIHELTDEDVGNELEDEEEQEEAQAALRTLIEALLENSILELLVDNLSRLNEAEESDRQGVFHILGIFENVLGFNPDLSSILVSKTKMMNWLLDRVQSKTHDENCGYSAELLSILLQNNAENRRDFGKKDGVEVALKVLSQFRRRDPVDADETEFMENLFDALCSALAEPEVKSLFLASEGVDLMVLMMKEKLQSKSRAIKTLDYAMSGIAGTDMCANFVEILGLKTLFAAFMGKGSKKSKTNGPAAASEDTSHILGIVSSLFSNIPSESPDRIRLLTKFVENNYEKADKLLEVRENAHNRLKIVDAEIEVEKKETIAGGGEIEPEDEDLFYLRRLDSGLFTLQTVDYILAWVVMEDDGIRAHVTQMLERKNQSLKHIITTLEIYRDNLDVDTQSNGADHAPEGGALSQKEILQHLIDFLHGCS</sequence>
<evidence type="ECO:0000313" key="8">
    <source>
        <dbReference type="EMBL" id="OJA18977.1"/>
    </source>
</evidence>
<gene>
    <name evidence="8" type="ORF">AZE42_00352</name>
</gene>
<keyword evidence="2" id="KW-0597">Phosphoprotein</keyword>
<dbReference type="InterPro" id="IPR039678">
    <property type="entry name" value="CTNNBL1"/>
</dbReference>
<evidence type="ECO:0000256" key="3">
    <source>
        <dbReference type="ARBA" id="ARBA00022737"/>
    </source>
</evidence>
<reference evidence="8 9" key="1">
    <citation type="submission" date="2016-03" db="EMBL/GenBank/DDBJ databases">
        <title>Comparative genomics of the ectomycorrhizal sister species Rhizopogon vinicolor and Rhizopogon vesiculosus (Basidiomycota: Boletales) reveals a divergence of the mating type B locus.</title>
        <authorList>
            <person name="Mujic A.B."/>
            <person name="Kuo A."/>
            <person name="Tritt A."/>
            <person name="Lipzen A."/>
            <person name="Chen C."/>
            <person name="Johnson J."/>
            <person name="Sharma A."/>
            <person name="Barry K."/>
            <person name="Grigoriev I.V."/>
            <person name="Spatafora J.W."/>
        </authorList>
    </citation>
    <scope>NUCLEOTIDE SEQUENCE [LARGE SCALE GENOMIC DNA]</scope>
    <source>
        <strain evidence="8 9">AM-OR11-056</strain>
    </source>
</reference>
<keyword evidence="3" id="KW-0677">Repeat</keyword>
<name>A0A1J8QZY3_9AGAM</name>
<dbReference type="Proteomes" id="UP000183567">
    <property type="component" value="Unassembled WGS sequence"/>
</dbReference>
<evidence type="ECO:0000256" key="5">
    <source>
        <dbReference type="ARBA" id="ARBA00023242"/>
    </source>
</evidence>
<dbReference type="Gene3D" id="1.25.10.10">
    <property type="entry name" value="Leucine-rich Repeat Variant"/>
    <property type="match status" value="1"/>
</dbReference>
<feature type="region of interest" description="Disordered" evidence="6">
    <location>
        <begin position="1"/>
        <end position="87"/>
    </location>
</feature>
<proteinExistence type="predicted"/>
<dbReference type="PANTHER" id="PTHR14978">
    <property type="entry name" value="BETA-CATENIN-LIKE PROTEIN 1 NUCLEAR ASSOCIATED PROTEIN"/>
    <property type="match status" value="1"/>
</dbReference>